<keyword evidence="5" id="KW-1185">Reference proteome</keyword>
<comment type="similarity">
    <text evidence="1">Belongs to the GPRASP family.</text>
</comment>
<feature type="region of interest" description="Disordered" evidence="2">
    <location>
        <begin position="214"/>
        <end position="236"/>
    </location>
</feature>
<feature type="region of interest" description="Disordered" evidence="2">
    <location>
        <begin position="146"/>
        <end position="165"/>
    </location>
</feature>
<dbReference type="CTD" id="9737"/>
<dbReference type="PANTHER" id="PTHR46414">
    <property type="entry name" value="PROTEIN BHLHB9-RELATED"/>
    <property type="match status" value="1"/>
</dbReference>
<reference evidence="4" key="2">
    <citation type="submission" date="2025-09" db="UniProtKB">
        <authorList>
            <consortium name="Ensembl"/>
        </authorList>
    </citation>
    <scope>IDENTIFICATION</scope>
</reference>
<evidence type="ECO:0000256" key="2">
    <source>
        <dbReference type="SAM" id="MobiDB-lite"/>
    </source>
</evidence>
<dbReference type="GO" id="GO:0008333">
    <property type="term" value="P:endosome to lysosome transport"/>
    <property type="evidence" value="ECO:0007669"/>
    <property type="project" value="Ensembl"/>
</dbReference>
<sequence>MTGAEIEPGVQAKTGNKPGDENSNAAERENAIPLVVRPKVRTQLMPGARPKMKSKGTSGARSKSEPSTVGGAHANGKTKASSSSRSKSDAQAWGQNKFRGESMSKMGKQCQTKAVDSPLVSADSGAVPNAKCLYVDRESVHMDTERFPKKATSQGRFQPSFGSEEVTSIGPWYCPRPIPKEEVYENSDFKWGDKPSGGSWFWNRDEINTRFRPRKSMKVSSRSRHMAKQEANTMSRHKNKQEFYIISSSDSEDESVKTSWFWTKEKTNIWSRSREEPNNRSWFRSKKDVCMESSSESECESRMKSCFWSGEEAKPRSKPRVRKGANVRARHQAKRDAYSDVMSGAIDINQKEAYFWPEEKTGTFLRSKPKKDTRVRAMAKEEVKSKPGASTKQESRTEEEVLIGSWFWDTEESSPHVEDETIVGNWFWTEEASAVTGASHKPRLRVKEKQIDSFCLRTEKKISMEVGAKAASKSMLVANDDEVIVGSWFWADDEDSKLQAEEETIFGPWFWGIGDSNVRSVGVTCESISRSEEKSITDSWFWTGEVNTEIEEQTRPASAKGTIFVPWFWSEKQAHMDSGTEACCDIMAGAEEEEPIIGPWFWSKVDTGVEAEVNSKSSLEDEEEPIISPWFGAREQVSMKCAIGARCKLMAEVEDTSKRSCFWAEQQPCMYPLRRERLKPTLGQDEDTVDSCLWSSNYTRPEALVGSWLWAAEEGNIDDETGEEIKIPTLKDSMFKSWFWKENEEAIIKTIDRKESKPEAEEEDIIGSWFWAGEEDKHKTPGELKEENKKIAAKEEASVASWFWGKEEAVRETGVCSKYSLKADEEAIVGSWFWEEETSLGAMGRDTFESNHGIKEEEVIGSWFWTEEANLESGSQADENRSETEDDAIFEAILWAAKNDNIEARAHCVSKPEDDDEMIVESWFWSSDKTIEESKTVTTCESKPENEEGLVVEFESGVKDEMNSTGSGENCDLSTEAETIVGSWFWAGDEAHFESDPIPVYRAICESTSSTEQEPDPSRRPQSWDEVTVQFKAGPWGKAGFPFINPFRFPKETASLFAEMFGGKLKHMGLGPDGEGQLPLRHSEDEFPFQYDPSYRSVQEIREHLKARESAQSESWSCKCIQCDLRIGPEEFEELLLLMDRNRDPFIHEISKIAMGMRSASQFTRDFIRNSGVVSLIEALLNYPSSRVRTQFLDNMVRMAPPYPDLNMIQTYVCQVCEDTLDYNLNSSEQLAGLMMVRHLTTTTSYHELVATYITGFLYLLATGNGKTKFHVLKMLLNLSENLVMTKVLLRAEAVSEFMGLLNKKEREDNVQIVFEIFENIGNHLKKEEMFTDDDDDDDDDDDCNYEALVSTFREFEKFAKKMQNKTDNQNHPEAE</sequence>
<evidence type="ECO:0000313" key="4">
    <source>
        <dbReference type="Ensembl" id="ENSNGAP00000011247.1"/>
    </source>
</evidence>
<organism evidence="4 5">
    <name type="scientific">Nannospalax galili</name>
    <name type="common">Northern Israeli blind subterranean mole rat</name>
    <name type="synonym">Spalax galili</name>
    <dbReference type="NCBI Taxonomy" id="1026970"/>
    <lineage>
        <taxon>Eukaryota</taxon>
        <taxon>Metazoa</taxon>
        <taxon>Chordata</taxon>
        <taxon>Craniata</taxon>
        <taxon>Vertebrata</taxon>
        <taxon>Euteleostomi</taxon>
        <taxon>Mammalia</taxon>
        <taxon>Eutheria</taxon>
        <taxon>Euarchontoglires</taxon>
        <taxon>Glires</taxon>
        <taxon>Rodentia</taxon>
        <taxon>Myomorpha</taxon>
        <taxon>Muroidea</taxon>
        <taxon>Spalacidae</taxon>
        <taxon>Spalacinae</taxon>
        <taxon>Nannospalax</taxon>
    </lineage>
</organism>
<dbReference type="GO" id="GO:0005829">
    <property type="term" value="C:cytosol"/>
    <property type="evidence" value="ECO:0007669"/>
    <property type="project" value="Ensembl"/>
</dbReference>
<dbReference type="InterPro" id="IPR006911">
    <property type="entry name" value="ARM-rpt_dom"/>
</dbReference>
<dbReference type="RefSeq" id="XP_008820099.2">
    <property type="nucleotide sequence ID" value="XM_008821877.3"/>
</dbReference>
<dbReference type="OrthoDB" id="9664939at2759"/>
<dbReference type="RefSeq" id="XP_017650789.1">
    <property type="nucleotide sequence ID" value="XM_017795300.2"/>
</dbReference>
<dbReference type="KEGG" id="ngi:103724752"/>
<feature type="region of interest" description="Disordered" evidence="2">
    <location>
        <begin position="1"/>
        <end position="105"/>
    </location>
</feature>
<dbReference type="Proteomes" id="UP000694381">
    <property type="component" value="Unassembled WGS sequence"/>
</dbReference>
<dbReference type="GeneTree" id="ENSGT00940000163396"/>
<evidence type="ECO:0000256" key="1">
    <source>
        <dbReference type="ARBA" id="ARBA00011013"/>
    </source>
</evidence>
<evidence type="ECO:0000313" key="5">
    <source>
        <dbReference type="Proteomes" id="UP000694381"/>
    </source>
</evidence>
<dbReference type="InterPro" id="IPR043374">
    <property type="entry name" value="GASP1-3"/>
</dbReference>
<dbReference type="RefSeq" id="XP_017650787.1">
    <property type="nucleotide sequence ID" value="XM_017795298.2"/>
</dbReference>
<dbReference type="GeneID" id="103724752"/>
<evidence type="ECO:0000259" key="3">
    <source>
        <dbReference type="Pfam" id="PF04826"/>
    </source>
</evidence>
<dbReference type="Ensembl" id="ENSNGAT00000016791.1">
    <property type="protein sequence ID" value="ENSNGAP00000011247.1"/>
    <property type="gene ID" value="ENSNGAG00000013442.1"/>
</dbReference>
<reference evidence="4" key="1">
    <citation type="submission" date="2025-08" db="UniProtKB">
        <authorList>
            <consortium name="Ensembl"/>
        </authorList>
    </citation>
    <scope>IDENTIFICATION</scope>
</reference>
<dbReference type="InterPro" id="IPR016024">
    <property type="entry name" value="ARM-type_fold"/>
</dbReference>
<gene>
    <name evidence="4" type="primary">Gprasp1</name>
</gene>
<dbReference type="GO" id="GO:1990172">
    <property type="term" value="P:G protein-coupled receptor catabolic process"/>
    <property type="evidence" value="ECO:0007669"/>
    <property type="project" value="Ensembl"/>
</dbReference>
<accession>A0A8C6R0H4</accession>
<feature type="compositionally biased region" description="Polar residues" evidence="2">
    <location>
        <begin position="55"/>
        <end position="67"/>
    </location>
</feature>
<dbReference type="RefSeq" id="XP_017650786.1">
    <property type="nucleotide sequence ID" value="XM_017795297.2"/>
</dbReference>
<dbReference type="PANTHER" id="PTHR46414:SF3">
    <property type="entry name" value="G-PROTEIN COUPLED RECEPTOR-ASSOCIATED SORTING PROTEIN 1"/>
    <property type="match status" value="1"/>
</dbReference>
<dbReference type="GO" id="GO:0005634">
    <property type="term" value="C:nucleus"/>
    <property type="evidence" value="ECO:0007669"/>
    <property type="project" value="TreeGrafter"/>
</dbReference>
<dbReference type="RefSeq" id="XP_029413924.1">
    <property type="nucleotide sequence ID" value="XM_029558064.1"/>
</dbReference>
<dbReference type="SUPFAM" id="SSF48371">
    <property type="entry name" value="ARM repeat"/>
    <property type="match status" value="1"/>
</dbReference>
<feature type="compositionally biased region" description="Basic residues" evidence="2">
    <location>
        <begin position="214"/>
        <end position="226"/>
    </location>
</feature>
<feature type="domain" description="Armadillo repeat-containing" evidence="3">
    <location>
        <begin position="1128"/>
        <end position="1332"/>
    </location>
</feature>
<proteinExistence type="inferred from homology"/>
<name>A0A8C6R0H4_NANGA</name>
<dbReference type="OMA" id="WFWATEE"/>
<protein>
    <submittedName>
        <fullName evidence="4">G protein-coupled receptor associated sorting protein 1</fullName>
    </submittedName>
</protein>
<dbReference type="RefSeq" id="XP_017650788.1">
    <property type="nucleotide sequence ID" value="XM_017795299.2"/>
</dbReference>
<dbReference type="Pfam" id="PF04826">
    <property type="entry name" value="Arm_2"/>
    <property type="match status" value="1"/>
</dbReference>
<feature type="compositionally biased region" description="Polar residues" evidence="2">
    <location>
        <begin position="151"/>
        <end position="161"/>
    </location>
</feature>